<dbReference type="InterPro" id="IPR036291">
    <property type="entry name" value="NAD(P)-bd_dom_sf"/>
</dbReference>
<dbReference type="CDD" id="cd05282">
    <property type="entry name" value="ETR_like"/>
    <property type="match status" value="1"/>
</dbReference>
<proteinExistence type="predicted"/>
<keyword evidence="5" id="KW-1185">Reference proteome</keyword>
<name>A0A856QVQ9_9GAMM</name>
<protein>
    <submittedName>
        <fullName evidence="4">Zinc-dependent alcohol dehydrogenase family protein</fullName>
    </submittedName>
</protein>
<keyword evidence="2" id="KW-0560">Oxidoreductase</keyword>
<sequence>MDQELASVENRALVYRAFGEPEKTLRLETFKTGPLQPGLVRVGMSMSPINPSDLIPVTGAYRHRVIPPLVAGYEGLGVVKEAPPTHTRLVGQRVLPLRGPGTWQDHVDCVPDWLISVPDDIPDHLAARAYINPLAALLMLKRWHPAGRSVMVTAAGSTCAGLLAQWALSLGATHVVGIYRSPRHIPDLQKHGIIPVNACHLAEVASWARAVDLVFDAVGGNLATILLGSMPKHAHLISYGLLSGMPFSHPMHGPSVTRFHIRDQFDGLQPSTWQAWFQEIWSLLRGSCLPEVERIPLENWHEALTLFQQSGRRFKPVLSFQYSE</sequence>
<keyword evidence="1" id="KW-0521">NADP</keyword>
<gene>
    <name evidence="4" type="ORF">E4T21_09195</name>
</gene>
<accession>A0A856QVQ9</accession>
<evidence type="ECO:0000313" key="5">
    <source>
        <dbReference type="Proteomes" id="UP000324285"/>
    </source>
</evidence>
<evidence type="ECO:0000256" key="2">
    <source>
        <dbReference type="ARBA" id="ARBA00023002"/>
    </source>
</evidence>
<organism evidence="4 5">
    <name type="scientific">Halomonas binhaiensis</name>
    <dbReference type="NCBI Taxonomy" id="2562282"/>
    <lineage>
        <taxon>Bacteria</taxon>
        <taxon>Pseudomonadati</taxon>
        <taxon>Pseudomonadota</taxon>
        <taxon>Gammaproteobacteria</taxon>
        <taxon>Oceanospirillales</taxon>
        <taxon>Halomonadaceae</taxon>
        <taxon>Halomonas</taxon>
    </lineage>
</organism>
<evidence type="ECO:0000259" key="3">
    <source>
        <dbReference type="Pfam" id="PF08240"/>
    </source>
</evidence>
<dbReference type="InterPro" id="IPR011032">
    <property type="entry name" value="GroES-like_sf"/>
</dbReference>
<dbReference type="AlphaFoldDB" id="A0A856QVQ9"/>
<dbReference type="Gene3D" id="3.40.50.720">
    <property type="entry name" value="NAD(P)-binding Rossmann-like Domain"/>
    <property type="match status" value="1"/>
</dbReference>
<dbReference type="GO" id="GO:0070402">
    <property type="term" value="F:NADPH binding"/>
    <property type="evidence" value="ECO:0007669"/>
    <property type="project" value="TreeGrafter"/>
</dbReference>
<dbReference type="EMBL" id="CP038437">
    <property type="protein sequence ID" value="QEM84007.2"/>
    <property type="molecule type" value="Genomic_DNA"/>
</dbReference>
<dbReference type="SUPFAM" id="SSF51735">
    <property type="entry name" value="NAD(P)-binding Rossmann-fold domains"/>
    <property type="match status" value="1"/>
</dbReference>
<dbReference type="PANTHER" id="PTHR48106">
    <property type="entry name" value="QUINONE OXIDOREDUCTASE PIG3-RELATED"/>
    <property type="match status" value="1"/>
</dbReference>
<dbReference type="Pfam" id="PF08240">
    <property type="entry name" value="ADH_N"/>
    <property type="match status" value="1"/>
</dbReference>
<dbReference type="PANTHER" id="PTHR48106:SF2">
    <property type="entry name" value="ZN2+-BINDING DEHYDROGENASE"/>
    <property type="match status" value="1"/>
</dbReference>
<feature type="domain" description="Alcohol dehydrogenase-like N-terminal" evidence="3">
    <location>
        <begin position="37"/>
        <end position="95"/>
    </location>
</feature>
<dbReference type="RefSeq" id="WP_205423480.1">
    <property type="nucleotide sequence ID" value="NZ_CP038437.2"/>
</dbReference>
<evidence type="ECO:0000256" key="1">
    <source>
        <dbReference type="ARBA" id="ARBA00022857"/>
    </source>
</evidence>
<dbReference type="KEGG" id="hbh:E4T21_09195"/>
<evidence type="ECO:0000313" key="4">
    <source>
        <dbReference type="EMBL" id="QEM84007.2"/>
    </source>
</evidence>
<dbReference type="SUPFAM" id="SSF50129">
    <property type="entry name" value="GroES-like"/>
    <property type="match status" value="1"/>
</dbReference>
<dbReference type="Proteomes" id="UP000324285">
    <property type="component" value="Chromosome"/>
</dbReference>
<reference evidence="4" key="1">
    <citation type="submission" date="2021-02" db="EMBL/GenBank/DDBJ databases">
        <title>Strain Y2R2, a novel species of the genus Halomonas.</title>
        <authorList>
            <person name="Huang H."/>
        </authorList>
    </citation>
    <scope>NUCLEOTIDE SEQUENCE</scope>
    <source>
        <strain evidence="4">Y2R2</strain>
    </source>
</reference>
<dbReference type="InterPro" id="IPR013154">
    <property type="entry name" value="ADH-like_N"/>
</dbReference>
<dbReference type="Gene3D" id="3.90.180.10">
    <property type="entry name" value="Medium-chain alcohol dehydrogenases, catalytic domain"/>
    <property type="match status" value="1"/>
</dbReference>
<dbReference type="GO" id="GO:0016651">
    <property type="term" value="F:oxidoreductase activity, acting on NAD(P)H"/>
    <property type="evidence" value="ECO:0007669"/>
    <property type="project" value="TreeGrafter"/>
</dbReference>